<accession>A0A9D4BXL9</accession>
<name>A0A9D4BXL9_DREPO</name>
<sequence length="145" mass="15650">MRSTLISATLAVSPPHLPAVAAGILTLSLASLMRSTLISATLAGFPPSSTSCSCRYSYLEFSILDEKYPDISHPGRVSPLIYPLYLTLSLASLMRSTLISATLAGFPPSSTSCSCRYSYLKFSILDEKYPDISHPGRVSPLIFQL</sequence>
<dbReference type="AlphaFoldDB" id="A0A9D4BXL9"/>
<protein>
    <submittedName>
        <fullName evidence="1">Uncharacterized protein</fullName>
    </submittedName>
</protein>
<proteinExistence type="predicted"/>
<organism evidence="1 2">
    <name type="scientific">Dreissena polymorpha</name>
    <name type="common">Zebra mussel</name>
    <name type="synonym">Mytilus polymorpha</name>
    <dbReference type="NCBI Taxonomy" id="45954"/>
    <lineage>
        <taxon>Eukaryota</taxon>
        <taxon>Metazoa</taxon>
        <taxon>Spiralia</taxon>
        <taxon>Lophotrochozoa</taxon>
        <taxon>Mollusca</taxon>
        <taxon>Bivalvia</taxon>
        <taxon>Autobranchia</taxon>
        <taxon>Heteroconchia</taxon>
        <taxon>Euheterodonta</taxon>
        <taxon>Imparidentia</taxon>
        <taxon>Neoheterodontei</taxon>
        <taxon>Myida</taxon>
        <taxon>Dreissenoidea</taxon>
        <taxon>Dreissenidae</taxon>
        <taxon>Dreissena</taxon>
    </lineage>
</organism>
<evidence type="ECO:0000313" key="2">
    <source>
        <dbReference type="Proteomes" id="UP000828390"/>
    </source>
</evidence>
<comment type="caution">
    <text evidence="1">The sequence shown here is derived from an EMBL/GenBank/DDBJ whole genome shotgun (WGS) entry which is preliminary data.</text>
</comment>
<keyword evidence="2" id="KW-1185">Reference proteome</keyword>
<gene>
    <name evidence="1" type="ORF">DPMN_072624</name>
</gene>
<reference evidence="1" key="2">
    <citation type="submission" date="2020-11" db="EMBL/GenBank/DDBJ databases">
        <authorList>
            <person name="McCartney M.A."/>
            <person name="Auch B."/>
            <person name="Kono T."/>
            <person name="Mallez S."/>
            <person name="Becker A."/>
            <person name="Gohl D.M."/>
            <person name="Silverstein K.A.T."/>
            <person name="Koren S."/>
            <person name="Bechman K.B."/>
            <person name="Herman A."/>
            <person name="Abrahante J.E."/>
            <person name="Garbe J."/>
        </authorList>
    </citation>
    <scope>NUCLEOTIDE SEQUENCE</scope>
    <source>
        <strain evidence="1">Duluth1</strain>
        <tissue evidence="1">Whole animal</tissue>
    </source>
</reference>
<dbReference type="EMBL" id="JAIWYP010000014">
    <property type="protein sequence ID" value="KAH3712866.1"/>
    <property type="molecule type" value="Genomic_DNA"/>
</dbReference>
<evidence type="ECO:0000313" key="1">
    <source>
        <dbReference type="EMBL" id="KAH3712866.1"/>
    </source>
</evidence>
<reference evidence="1" key="1">
    <citation type="journal article" date="2019" name="bioRxiv">
        <title>The Genome of the Zebra Mussel, Dreissena polymorpha: A Resource for Invasive Species Research.</title>
        <authorList>
            <person name="McCartney M.A."/>
            <person name="Auch B."/>
            <person name="Kono T."/>
            <person name="Mallez S."/>
            <person name="Zhang Y."/>
            <person name="Obille A."/>
            <person name="Becker A."/>
            <person name="Abrahante J.E."/>
            <person name="Garbe J."/>
            <person name="Badalamenti J.P."/>
            <person name="Herman A."/>
            <person name="Mangelson H."/>
            <person name="Liachko I."/>
            <person name="Sullivan S."/>
            <person name="Sone E.D."/>
            <person name="Koren S."/>
            <person name="Silverstein K.A.T."/>
            <person name="Beckman K.B."/>
            <person name="Gohl D.M."/>
        </authorList>
    </citation>
    <scope>NUCLEOTIDE SEQUENCE</scope>
    <source>
        <strain evidence="1">Duluth1</strain>
        <tissue evidence="1">Whole animal</tissue>
    </source>
</reference>
<dbReference type="Proteomes" id="UP000828390">
    <property type="component" value="Unassembled WGS sequence"/>
</dbReference>